<dbReference type="Proteomes" id="UP000237662">
    <property type="component" value="Unassembled WGS sequence"/>
</dbReference>
<dbReference type="Pfam" id="PF01596">
    <property type="entry name" value="Methyltransf_3"/>
    <property type="match status" value="1"/>
</dbReference>
<evidence type="ECO:0000256" key="3">
    <source>
        <dbReference type="ARBA" id="ARBA00022691"/>
    </source>
</evidence>
<organism evidence="4 5">
    <name type="scientific">Neolewinella xylanilytica</name>
    <dbReference type="NCBI Taxonomy" id="1514080"/>
    <lineage>
        <taxon>Bacteria</taxon>
        <taxon>Pseudomonadati</taxon>
        <taxon>Bacteroidota</taxon>
        <taxon>Saprospiria</taxon>
        <taxon>Saprospirales</taxon>
        <taxon>Lewinellaceae</taxon>
        <taxon>Neolewinella</taxon>
    </lineage>
</organism>
<dbReference type="GO" id="GO:0032259">
    <property type="term" value="P:methylation"/>
    <property type="evidence" value="ECO:0007669"/>
    <property type="project" value="UniProtKB-KW"/>
</dbReference>
<keyword evidence="1 4" id="KW-0489">Methyltransferase</keyword>
<dbReference type="AlphaFoldDB" id="A0A2S6I2I8"/>
<name>A0A2S6I2I8_9BACT</name>
<evidence type="ECO:0000256" key="1">
    <source>
        <dbReference type="ARBA" id="ARBA00022603"/>
    </source>
</evidence>
<gene>
    <name evidence="4" type="ORF">CLV84_2281</name>
</gene>
<dbReference type="CDD" id="cd02440">
    <property type="entry name" value="AdoMet_MTases"/>
    <property type="match status" value="1"/>
</dbReference>
<evidence type="ECO:0000256" key="2">
    <source>
        <dbReference type="ARBA" id="ARBA00022679"/>
    </source>
</evidence>
<dbReference type="Gene3D" id="3.40.50.150">
    <property type="entry name" value="Vaccinia Virus protein VP39"/>
    <property type="match status" value="1"/>
</dbReference>
<dbReference type="EMBL" id="PTJC01000006">
    <property type="protein sequence ID" value="PPK85385.1"/>
    <property type="molecule type" value="Genomic_DNA"/>
</dbReference>
<dbReference type="GO" id="GO:0008171">
    <property type="term" value="F:O-methyltransferase activity"/>
    <property type="evidence" value="ECO:0007669"/>
    <property type="project" value="InterPro"/>
</dbReference>
<dbReference type="PANTHER" id="PTHR43167:SF1">
    <property type="entry name" value="PUTATIVE (AFU_ORTHOLOGUE AFUA_6G01830)-RELATED"/>
    <property type="match status" value="1"/>
</dbReference>
<dbReference type="RefSeq" id="WP_104419888.1">
    <property type="nucleotide sequence ID" value="NZ_PTJC01000006.1"/>
</dbReference>
<proteinExistence type="predicted"/>
<dbReference type="InterPro" id="IPR002935">
    <property type="entry name" value="SAM_O-MeTrfase"/>
</dbReference>
<dbReference type="PANTHER" id="PTHR43167">
    <property type="entry name" value="PUTATIVE (AFU_ORTHOLOGUE AFUA_6G01830)-RELATED"/>
    <property type="match status" value="1"/>
</dbReference>
<keyword evidence="5" id="KW-1185">Reference proteome</keyword>
<keyword evidence="2 4" id="KW-0808">Transferase</keyword>
<evidence type="ECO:0000313" key="5">
    <source>
        <dbReference type="Proteomes" id="UP000237662"/>
    </source>
</evidence>
<reference evidence="4 5" key="1">
    <citation type="submission" date="2018-02" db="EMBL/GenBank/DDBJ databases">
        <title>Genomic Encyclopedia of Archaeal and Bacterial Type Strains, Phase II (KMG-II): from individual species to whole genera.</title>
        <authorList>
            <person name="Goeker M."/>
        </authorList>
    </citation>
    <scope>NUCLEOTIDE SEQUENCE [LARGE SCALE GENOMIC DNA]</scope>
    <source>
        <strain evidence="4 5">DSM 29526</strain>
    </source>
</reference>
<evidence type="ECO:0000313" key="4">
    <source>
        <dbReference type="EMBL" id="PPK85385.1"/>
    </source>
</evidence>
<accession>A0A2S6I2I8</accession>
<dbReference type="SUPFAM" id="SSF53335">
    <property type="entry name" value="S-adenosyl-L-methionine-dependent methyltransferases"/>
    <property type="match status" value="1"/>
</dbReference>
<sequence>MLTSATEPSYPPQYSEIREAGEAMDFTMPSDQRVGELLRSLVAAKPGGNFLELGTGLGLSLAWMVQGMHPDARILSLDNQVQYTDFVSTLFQNDARVSIVCADGKEWLENYLGPPFDLIFADTWPGKYHQLERTLDLLPIGGTYIVDDMLPQSNWPEGHAAKANHLRATLASREDLWVCPLEWASGVILCVKRS</sequence>
<dbReference type="InterPro" id="IPR029063">
    <property type="entry name" value="SAM-dependent_MTases_sf"/>
</dbReference>
<dbReference type="OrthoDB" id="484536at2"/>
<protein>
    <submittedName>
        <fullName evidence="4">Putative O-methyltransferase YrrM</fullName>
    </submittedName>
</protein>
<keyword evidence="3" id="KW-0949">S-adenosyl-L-methionine</keyword>
<comment type="caution">
    <text evidence="4">The sequence shown here is derived from an EMBL/GenBank/DDBJ whole genome shotgun (WGS) entry which is preliminary data.</text>
</comment>